<comment type="caution">
    <text evidence="1">The sequence shown here is derived from an EMBL/GenBank/DDBJ whole genome shotgun (WGS) entry which is preliminary data.</text>
</comment>
<keyword evidence="2" id="KW-1185">Reference proteome</keyword>
<accession>A0A7K0C132</accession>
<dbReference type="Proteomes" id="UP000487268">
    <property type="component" value="Unassembled WGS sequence"/>
</dbReference>
<evidence type="ECO:0000313" key="1">
    <source>
        <dbReference type="EMBL" id="MQY07139.1"/>
    </source>
</evidence>
<gene>
    <name evidence="1" type="ORF">ACRB68_52380</name>
</gene>
<dbReference type="RefSeq" id="WP_153536774.1">
    <property type="nucleotide sequence ID" value="NZ_WEGH01000003.1"/>
</dbReference>
<sequence length="435" mass="43114">MMDLRSRLAPALLVPVAVAALYGAAQLSRPAARQAPAGTRVPITFALAACPGGDGTTTVRALPQRPGRLAVTAAGGATLAATNAPGAAWTGDRAGPVVVRADGDLAAGLAAERTTDRGLAAVRCAAPGTDLWFLGPGPAAGARLELHLANADDRTAAVDITALSGEGPLDTPDGRGVPVAPHATRVVRLGAPGEGLGDIVAGARDLALRVHATVGRVAASAHARAGRGADWLPLAPEPARALIVPGVPGGPGARRLAVAVPGDADARVRIQVLTGQGAFAPQGQEVLDAPARTVTTVDLDRALAGRPAAVRLTADRPVAAGFSVASGGDVAYGTATPPLGADGAFAADARLPSWLSLTAPEGPAHVQVAGTRIDVPAGRTVERPLAAGGTGMTVVPLAGSGPVHAARTTVADGRITVLPLVPAARTTWLPPVGAR</sequence>
<name>A0A7K0C132_9ACTN</name>
<organism evidence="1 2">
    <name type="scientific">Actinomadura macrotermitis</name>
    <dbReference type="NCBI Taxonomy" id="2585200"/>
    <lineage>
        <taxon>Bacteria</taxon>
        <taxon>Bacillati</taxon>
        <taxon>Actinomycetota</taxon>
        <taxon>Actinomycetes</taxon>
        <taxon>Streptosporangiales</taxon>
        <taxon>Thermomonosporaceae</taxon>
        <taxon>Actinomadura</taxon>
    </lineage>
</organism>
<dbReference type="EMBL" id="WEGH01000003">
    <property type="protein sequence ID" value="MQY07139.1"/>
    <property type="molecule type" value="Genomic_DNA"/>
</dbReference>
<dbReference type="OrthoDB" id="3729011at2"/>
<protein>
    <recommendedName>
        <fullName evidence="3">Secreted protein</fullName>
    </recommendedName>
</protein>
<dbReference type="Pfam" id="PF18986">
    <property type="entry name" value="DUF5719"/>
    <property type="match status" value="1"/>
</dbReference>
<reference evidence="1 2" key="1">
    <citation type="submission" date="2019-10" db="EMBL/GenBank/DDBJ databases">
        <title>Actinomadura rubteroloni sp. nov. and Actinomadura macrotermitis sp. nov., isolated from the gut of fungus growing-termite Macrotermes natalensis.</title>
        <authorList>
            <person name="Benndorf R."/>
            <person name="Martin K."/>
            <person name="Kuefner M."/>
            <person name="De Beer W."/>
            <person name="Kaster A.-K."/>
            <person name="Vollmers J."/>
            <person name="Poulsen M."/>
            <person name="Beemelmanns C."/>
        </authorList>
    </citation>
    <scope>NUCLEOTIDE SEQUENCE [LARGE SCALE GENOMIC DNA]</scope>
    <source>
        <strain evidence="1 2">RB68</strain>
    </source>
</reference>
<evidence type="ECO:0000313" key="2">
    <source>
        <dbReference type="Proteomes" id="UP000487268"/>
    </source>
</evidence>
<evidence type="ECO:0008006" key="3">
    <source>
        <dbReference type="Google" id="ProtNLM"/>
    </source>
</evidence>
<dbReference type="AlphaFoldDB" id="A0A7K0C132"/>
<dbReference type="InterPro" id="IPR043777">
    <property type="entry name" value="DUF5719"/>
</dbReference>
<proteinExistence type="predicted"/>